<feature type="transmembrane region" description="Helical" evidence="6">
    <location>
        <begin position="446"/>
        <end position="469"/>
    </location>
</feature>
<dbReference type="STRING" id="28573.A0A0U1LM16"/>
<organism evidence="8 9">
    <name type="scientific">Talaromyces islandicus</name>
    <name type="common">Penicillium islandicum</name>
    <dbReference type="NCBI Taxonomy" id="28573"/>
    <lineage>
        <taxon>Eukaryota</taxon>
        <taxon>Fungi</taxon>
        <taxon>Dikarya</taxon>
        <taxon>Ascomycota</taxon>
        <taxon>Pezizomycotina</taxon>
        <taxon>Eurotiomycetes</taxon>
        <taxon>Eurotiomycetidae</taxon>
        <taxon>Eurotiales</taxon>
        <taxon>Trichocomaceae</taxon>
        <taxon>Talaromyces</taxon>
        <taxon>Talaromyces sect. Islandici</taxon>
    </lineage>
</organism>
<evidence type="ECO:0000259" key="7">
    <source>
        <dbReference type="Pfam" id="PF00999"/>
    </source>
</evidence>
<feature type="transmembrane region" description="Helical" evidence="6">
    <location>
        <begin position="108"/>
        <end position="131"/>
    </location>
</feature>
<evidence type="ECO:0000256" key="3">
    <source>
        <dbReference type="ARBA" id="ARBA00022989"/>
    </source>
</evidence>
<dbReference type="GO" id="GO:0036376">
    <property type="term" value="P:sodium ion export across plasma membrane"/>
    <property type="evidence" value="ECO:0007669"/>
    <property type="project" value="InterPro"/>
</dbReference>
<dbReference type="EMBL" id="CVMT01000001">
    <property type="protein sequence ID" value="CRG84067.1"/>
    <property type="molecule type" value="Genomic_DNA"/>
</dbReference>
<dbReference type="AlphaFoldDB" id="A0A0U1LM16"/>
<keyword evidence="2 6" id="KW-0812">Transmembrane</keyword>
<proteinExistence type="predicted"/>
<evidence type="ECO:0000313" key="8">
    <source>
        <dbReference type="EMBL" id="CRG84067.1"/>
    </source>
</evidence>
<feature type="region of interest" description="Disordered" evidence="5">
    <location>
        <begin position="539"/>
        <end position="593"/>
    </location>
</feature>
<dbReference type="GO" id="GO:0120029">
    <property type="term" value="P:proton export across plasma membrane"/>
    <property type="evidence" value="ECO:0007669"/>
    <property type="project" value="InterPro"/>
</dbReference>
<protein>
    <submittedName>
        <fullName evidence="8">Na(+)/H(+) antiporter</fullName>
    </submittedName>
</protein>
<evidence type="ECO:0000256" key="5">
    <source>
        <dbReference type="SAM" id="MobiDB-lite"/>
    </source>
</evidence>
<evidence type="ECO:0000256" key="6">
    <source>
        <dbReference type="SAM" id="Phobius"/>
    </source>
</evidence>
<dbReference type="OrthoDB" id="5327978at2759"/>
<dbReference type="Proteomes" id="UP000054383">
    <property type="component" value="Unassembled WGS sequence"/>
</dbReference>
<evidence type="ECO:0000256" key="2">
    <source>
        <dbReference type="ARBA" id="ARBA00022692"/>
    </source>
</evidence>
<comment type="subcellular location">
    <subcellularLocation>
        <location evidence="1">Membrane</location>
        <topology evidence="1">Multi-pass membrane protein</topology>
    </subcellularLocation>
</comment>
<dbReference type="OMA" id="KIKQRWY"/>
<feature type="transmembrane region" description="Helical" evidence="6">
    <location>
        <begin position="374"/>
        <end position="396"/>
    </location>
</feature>
<feature type="transmembrane region" description="Helical" evidence="6">
    <location>
        <begin position="137"/>
        <end position="158"/>
    </location>
</feature>
<dbReference type="GO" id="GO:0042391">
    <property type="term" value="P:regulation of membrane potential"/>
    <property type="evidence" value="ECO:0007669"/>
    <property type="project" value="InterPro"/>
</dbReference>
<dbReference type="InterPro" id="IPR038770">
    <property type="entry name" value="Na+/solute_symporter_sf"/>
</dbReference>
<evidence type="ECO:0000313" key="9">
    <source>
        <dbReference type="Proteomes" id="UP000054383"/>
    </source>
</evidence>
<feature type="compositionally biased region" description="Polar residues" evidence="5">
    <location>
        <begin position="567"/>
        <end position="586"/>
    </location>
</feature>
<dbReference type="InterPro" id="IPR004712">
    <property type="entry name" value="Na+/H+_antiporter_fungi"/>
</dbReference>
<dbReference type="InterPro" id="IPR006153">
    <property type="entry name" value="Cation/H_exchanger_TM"/>
</dbReference>
<dbReference type="Pfam" id="PF00999">
    <property type="entry name" value="Na_H_Exchanger"/>
    <property type="match status" value="1"/>
</dbReference>
<keyword evidence="4 6" id="KW-0472">Membrane</keyword>
<keyword evidence="3 6" id="KW-1133">Transmembrane helix</keyword>
<name>A0A0U1LM16_TALIS</name>
<feature type="transmembrane region" description="Helical" evidence="6">
    <location>
        <begin position="12"/>
        <end position="28"/>
    </location>
</feature>
<evidence type="ECO:0000256" key="4">
    <source>
        <dbReference type="ARBA" id="ARBA00023136"/>
    </source>
</evidence>
<accession>A0A0U1LM16</accession>
<feature type="transmembrane region" description="Helical" evidence="6">
    <location>
        <begin position="408"/>
        <end position="426"/>
    </location>
</feature>
<gene>
    <name evidence="8" type="ORF">PISL3812_01406</name>
</gene>
<dbReference type="GO" id="GO:0005886">
    <property type="term" value="C:plasma membrane"/>
    <property type="evidence" value="ECO:0007669"/>
    <property type="project" value="InterPro"/>
</dbReference>
<feature type="transmembrane region" description="Helical" evidence="6">
    <location>
        <begin position="35"/>
        <end position="56"/>
    </location>
</feature>
<feature type="domain" description="Cation/H+ exchanger transmembrane" evidence="7">
    <location>
        <begin position="33"/>
        <end position="469"/>
    </location>
</feature>
<keyword evidence="9" id="KW-1185">Reference proteome</keyword>
<dbReference type="GO" id="GO:0015385">
    <property type="term" value="F:sodium:proton antiporter activity"/>
    <property type="evidence" value="ECO:0007669"/>
    <property type="project" value="InterPro"/>
</dbReference>
<reference evidence="8 9" key="1">
    <citation type="submission" date="2015-04" db="EMBL/GenBank/DDBJ databases">
        <authorList>
            <person name="Syromyatnikov M.Y."/>
            <person name="Popov V.N."/>
        </authorList>
    </citation>
    <scope>NUCLEOTIDE SEQUENCE [LARGE SCALE GENOMIC DNA]</scope>
    <source>
        <strain evidence="8">WF-38-12</strain>
    </source>
</reference>
<dbReference type="PANTHER" id="PTHR31382:SF5">
    <property type="entry name" value="SODIUM ION_PROTON EXCHANGER (EUROFUNG)"/>
    <property type="match status" value="1"/>
</dbReference>
<sequence>MLKPILDIDNLNVSLAVFGLFILAYGYLSAKIQQTLYLGEALPAFVLGIVFGPSASDFMSVSDWDRDGVYHSTHKVAYDLSRLIIGIQLVKVGYELPKQYQKQRAMEMTICLFPVMAMMWLCTTGCIKLIVPNISVVSALIIASCVSCTDPILSQAIAKGPFAENYVRRPLREFISSEAGGNDGFGFPFLLFAVALLRYAGTRENATSLDNMDHAEGIPDQLGGGDMGRYGGGLETALKHWLIEGVVFMVLLGLAYGVFLGWVCRVLLNQALKRRWVDNESYFLFPFAIGIFIVGTCGCFGADDTLACFVAGNALNWDGRFLAEAHLRHDSFNNIIERLLNFVGFMFIGLNMPWEELTLPEKVEINGLTAWRLVVLGLLVLVLRRIPAIMLTYRFIPKVCRDWKEALFLGYFGPIGIGAVSYAEFARELFPNPGQSDEEINNLTRAIIPVVYWLVFCSIIIHGISVPILNAAYKYFKVQPIHDEPVEILLLSNNEPLPANSTACPHRHAAVLNNRFSRQDGQEDELEAEEVRRAAAAAATTQRESGFVHHRRSTHASDESVLLGDSSDMSMVTPMDSTPSSVQQSGRVMRNMV</sequence>
<evidence type="ECO:0000256" key="1">
    <source>
        <dbReference type="ARBA" id="ARBA00004141"/>
    </source>
</evidence>
<dbReference type="PANTHER" id="PTHR31382">
    <property type="entry name" value="NA(+)/H(+) ANTIPORTER"/>
    <property type="match status" value="1"/>
</dbReference>
<dbReference type="Gene3D" id="1.20.1530.20">
    <property type="match status" value="1"/>
</dbReference>
<feature type="transmembrane region" description="Helical" evidence="6">
    <location>
        <begin position="246"/>
        <end position="268"/>
    </location>
</feature>